<dbReference type="Proteomes" id="UP000008022">
    <property type="component" value="Unassembled WGS sequence"/>
</dbReference>
<reference evidence="1" key="2">
    <citation type="submission" date="2015-06" db="UniProtKB">
        <authorList>
            <consortium name="EnsemblPlants"/>
        </authorList>
    </citation>
    <scope>IDENTIFICATION</scope>
</reference>
<protein>
    <submittedName>
        <fullName evidence="1">Uncharacterized protein</fullName>
    </submittedName>
</protein>
<dbReference type="AlphaFoldDB" id="A0A0E0PF30"/>
<evidence type="ECO:0000313" key="1">
    <source>
        <dbReference type="EnsemblPlants" id="ORUFI04G29640.1"/>
    </source>
</evidence>
<dbReference type="HOGENOM" id="CLU_2296323_0_0_1"/>
<organism evidence="1 2">
    <name type="scientific">Oryza rufipogon</name>
    <name type="common">Brownbeard rice</name>
    <name type="synonym">Asian wild rice</name>
    <dbReference type="NCBI Taxonomy" id="4529"/>
    <lineage>
        <taxon>Eukaryota</taxon>
        <taxon>Viridiplantae</taxon>
        <taxon>Streptophyta</taxon>
        <taxon>Embryophyta</taxon>
        <taxon>Tracheophyta</taxon>
        <taxon>Spermatophyta</taxon>
        <taxon>Magnoliopsida</taxon>
        <taxon>Liliopsida</taxon>
        <taxon>Poales</taxon>
        <taxon>Poaceae</taxon>
        <taxon>BOP clade</taxon>
        <taxon>Oryzoideae</taxon>
        <taxon>Oryzeae</taxon>
        <taxon>Oryzinae</taxon>
        <taxon>Oryza</taxon>
    </lineage>
</organism>
<dbReference type="EnsemblPlants" id="ORUFI04G29640.1">
    <property type="protein sequence ID" value="ORUFI04G29640.1"/>
    <property type="gene ID" value="ORUFI04G29640"/>
</dbReference>
<name>A0A0E0PF30_ORYRU</name>
<reference evidence="2" key="1">
    <citation type="submission" date="2013-06" db="EMBL/GenBank/DDBJ databases">
        <authorList>
            <person name="Zhao Q."/>
        </authorList>
    </citation>
    <scope>NUCLEOTIDE SEQUENCE</scope>
    <source>
        <strain evidence="2">cv. W1943</strain>
    </source>
</reference>
<dbReference type="Gramene" id="ORUFI04G29640.1">
    <property type="protein sequence ID" value="ORUFI04G29640.1"/>
    <property type="gene ID" value="ORUFI04G29640"/>
</dbReference>
<sequence length="101" mass="11580">MRLARGLSQENYEYRSWTLAGSTGEQLGLYGQLHHERRDSSPQAKAREGKRIGDLLRSSDGGIWVFAQSFRQVLQRQIDLNYIALRDNTKQCLKKNLLSNA</sequence>
<proteinExistence type="predicted"/>
<accession>A0A0E0PF30</accession>
<keyword evidence="2" id="KW-1185">Reference proteome</keyword>
<evidence type="ECO:0000313" key="2">
    <source>
        <dbReference type="Proteomes" id="UP000008022"/>
    </source>
</evidence>